<dbReference type="InterPro" id="IPR001611">
    <property type="entry name" value="Leu-rich_rpt"/>
</dbReference>
<dbReference type="BioGRID-ORCS" id="103235285">
    <property type="hits" value="0 hits in 9 CRISPR screens"/>
</dbReference>
<dbReference type="FunFam" id="3.80.10.10:FF:000662">
    <property type="entry name" value="NACHT, LRR and PYD domains-containing protein 2"/>
    <property type="match status" value="1"/>
</dbReference>
<keyword evidence="4" id="KW-0433">Leucine-rich repeat</keyword>
<dbReference type="Bgee" id="ENSCSAG00000001770">
    <property type="expression patterns" value="Expressed in adrenal cortex and 2 other cell types or tissues"/>
</dbReference>
<keyword evidence="12" id="KW-1185">Reference proteome</keyword>
<protein>
    <submittedName>
        <fullName evidence="11">NLR family pyrin domain containing 2</fullName>
    </submittedName>
</protein>
<dbReference type="EMBL" id="AQIB01135305">
    <property type="status" value="NOT_ANNOTATED_CDS"/>
    <property type="molecule type" value="Genomic_DNA"/>
</dbReference>
<dbReference type="GO" id="GO:0050727">
    <property type="term" value="P:regulation of inflammatory response"/>
    <property type="evidence" value="ECO:0007669"/>
    <property type="project" value="TreeGrafter"/>
</dbReference>
<reference evidence="11" key="2">
    <citation type="submission" date="2025-08" db="UniProtKB">
        <authorList>
            <consortium name="Ensembl"/>
        </authorList>
    </citation>
    <scope>IDENTIFICATION</scope>
</reference>
<reference evidence="11" key="3">
    <citation type="submission" date="2025-09" db="UniProtKB">
        <authorList>
            <consortium name="Ensembl"/>
        </authorList>
    </citation>
    <scope>IDENTIFICATION</scope>
</reference>
<feature type="domain" description="NACHT" evidence="10">
    <location>
        <begin position="208"/>
        <end position="518"/>
    </location>
</feature>
<dbReference type="InterPro" id="IPR041075">
    <property type="entry name" value="NOD1/2_WH"/>
</dbReference>
<dbReference type="EMBL" id="AQIB01135303">
    <property type="status" value="NOT_ANNOTATED_CDS"/>
    <property type="molecule type" value="Genomic_DNA"/>
</dbReference>
<dbReference type="FunFam" id="1.10.533.10:FF:000067">
    <property type="entry name" value="NLR family pyrin domain containing 2"/>
    <property type="match status" value="1"/>
</dbReference>
<evidence type="ECO:0000259" key="10">
    <source>
        <dbReference type="PROSITE" id="PS50837"/>
    </source>
</evidence>
<dbReference type="PROSITE" id="PS50824">
    <property type="entry name" value="DAPIN"/>
    <property type="match status" value="1"/>
</dbReference>
<reference evidence="11 12" key="1">
    <citation type="submission" date="2014-03" db="EMBL/GenBank/DDBJ databases">
        <authorList>
            <person name="Warren W."/>
            <person name="Wilson R.K."/>
        </authorList>
    </citation>
    <scope>NUCLEOTIDE SEQUENCE</scope>
</reference>
<dbReference type="InterPro" id="IPR007111">
    <property type="entry name" value="NACHT_NTPase"/>
</dbReference>
<dbReference type="GeneID" id="103235285"/>
<dbReference type="InterPro" id="IPR041267">
    <property type="entry name" value="NLRP_HD2"/>
</dbReference>
<dbReference type="Pfam" id="PF13516">
    <property type="entry name" value="LRR_6"/>
    <property type="match status" value="3"/>
</dbReference>
<dbReference type="InterPro" id="IPR004020">
    <property type="entry name" value="DAPIN"/>
</dbReference>
<dbReference type="PROSITE" id="PS50837">
    <property type="entry name" value="NACHT"/>
    <property type="match status" value="1"/>
</dbReference>
<dbReference type="GO" id="GO:0032731">
    <property type="term" value="P:positive regulation of interleukin-1 beta production"/>
    <property type="evidence" value="ECO:0007669"/>
    <property type="project" value="Ensembl"/>
</dbReference>
<dbReference type="Pfam" id="PF17776">
    <property type="entry name" value="NLRC4_HD2"/>
    <property type="match status" value="1"/>
</dbReference>
<dbReference type="PANTHER" id="PTHR45690">
    <property type="entry name" value="NACHT, LRR AND PYD DOMAINS-CONTAINING PROTEIN 12"/>
    <property type="match status" value="1"/>
</dbReference>
<dbReference type="KEGG" id="csab:103235285"/>
<dbReference type="InterPro" id="IPR050637">
    <property type="entry name" value="NLRP_innate_immun_reg"/>
</dbReference>
<evidence type="ECO:0000256" key="8">
    <source>
        <dbReference type="ARBA" id="ARBA00022859"/>
    </source>
</evidence>
<dbReference type="CTD" id="55655"/>
<dbReference type="EMBL" id="AQIB01135302">
    <property type="status" value="NOT_ANNOTATED_CDS"/>
    <property type="molecule type" value="Genomic_DNA"/>
</dbReference>
<dbReference type="SMART" id="SM01289">
    <property type="entry name" value="PYRIN"/>
    <property type="match status" value="1"/>
</dbReference>
<dbReference type="InterPro" id="IPR032675">
    <property type="entry name" value="LRR_dom_sf"/>
</dbReference>
<dbReference type="GO" id="GO:0005794">
    <property type="term" value="C:Golgi apparatus"/>
    <property type="evidence" value="ECO:0007669"/>
    <property type="project" value="Ensembl"/>
</dbReference>
<dbReference type="AlphaFoldDB" id="A0A0D9S5W9"/>
<dbReference type="SUPFAM" id="SSF52540">
    <property type="entry name" value="P-loop containing nucleoside triphosphate hydrolases"/>
    <property type="match status" value="1"/>
</dbReference>
<comment type="similarity">
    <text evidence="2">Belongs to the NLRP family.</text>
</comment>
<dbReference type="Pfam" id="PF17779">
    <property type="entry name" value="WHD_NOD2"/>
    <property type="match status" value="1"/>
</dbReference>
<dbReference type="Gene3D" id="3.80.10.10">
    <property type="entry name" value="Ribonuclease Inhibitor"/>
    <property type="match status" value="2"/>
</dbReference>
<dbReference type="GO" id="GO:1901223">
    <property type="term" value="P:negative regulation of non-canonical NF-kappaB signal transduction"/>
    <property type="evidence" value="ECO:0007669"/>
    <property type="project" value="Ensembl"/>
</dbReference>
<dbReference type="GO" id="GO:0032090">
    <property type="term" value="F:Pyrin domain binding"/>
    <property type="evidence" value="ECO:0007669"/>
    <property type="project" value="Ensembl"/>
</dbReference>
<proteinExistence type="inferred from homology"/>
<dbReference type="STRING" id="60711.ENSCSAP00000016258"/>
<keyword evidence="5" id="KW-0677">Repeat</keyword>
<dbReference type="EMBL" id="AQIB01135304">
    <property type="status" value="NOT_ANNOTATED_CDS"/>
    <property type="molecule type" value="Genomic_DNA"/>
</dbReference>
<dbReference type="InterPro" id="IPR011029">
    <property type="entry name" value="DEATH-like_dom_sf"/>
</dbReference>
<dbReference type="Proteomes" id="UP000029965">
    <property type="component" value="Chromosome 6"/>
</dbReference>
<evidence type="ECO:0000313" key="12">
    <source>
        <dbReference type="Proteomes" id="UP000029965"/>
    </source>
</evidence>
<dbReference type="SUPFAM" id="SSF52047">
    <property type="entry name" value="RNI-like"/>
    <property type="match status" value="1"/>
</dbReference>
<dbReference type="CDD" id="cd08320">
    <property type="entry name" value="Pyrin_NALPs"/>
    <property type="match status" value="1"/>
</dbReference>
<dbReference type="RefSeq" id="XP_007996298.3">
    <property type="nucleotide sequence ID" value="XM_007998107.3"/>
</dbReference>
<feature type="domain" description="Pyrin" evidence="9">
    <location>
        <begin position="1"/>
        <end position="98"/>
    </location>
</feature>
<evidence type="ECO:0000256" key="1">
    <source>
        <dbReference type="ARBA" id="ARBA00004496"/>
    </source>
</evidence>
<evidence type="ECO:0000256" key="2">
    <source>
        <dbReference type="ARBA" id="ARBA00008665"/>
    </source>
</evidence>
<dbReference type="Gene3D" id="3.40.50.300">
    <property type="entry name" value="P-loop containing nucleotide triphosphate hydrolases"/>
    <property type="match status" value="1"/>
</dbReference>
<gene>
    <name evidence="11" type="primary">NLRP2</name>
</gene>
<dbReference type="SMART" id="SM00368">
    <property type="entry name" value="LRR_RI"/>
    <property type="match status" value="7"/>
</dbReference>
<sequence length="1063" mass="120431">MVSSTQVNFNLQALLEQLSQDELSKFKSLLRTVSLGNEVQKIPQKEVDEADGKQLAEILISHCHSYWTELATIQVFEKMHRVDLSERAKDELREAALKSFNKNKPLSLGITRKERQPIDVEEMLERFKAGTLECTETEEDATVLTEVFKVKGEKSDNENRYRLILKTKFREMWQSWPGDSKEVHVMAERYRMLIPFSNPRVLPGPFSHTVVLHSPAGLGKTTLANKLMLDWTEDNLIQKFKYAFYLSCRELSRLGPCSFAEMVFRDWPELQDDIPHILAQAQKILFVIDGFDELGAPPGALIQDICGDWEQQKPVPVLLGSLLKRKMLPKANLLVTTRPRALRDLRFLAEQPIYIRVEGFLESDRRAYFLRHFGEEDQAMRAFELMRSNAALFQLGSAPAVCWIVCTTLKLQMEKGEDPAPTCLTSTELFLRFLCSQFPQGAQLWGALRALSLLAAQSLWAQMSVLHGEDLESAGVQESDLRLFLDRDILRQDRVSKGCYSFIHLSFQQFLTALFYALEKEEEEDRDGHAWDIGDVQKLLSREERLKNPDLIQAGRFLFGLANEKRVKELEATFGCRMSPEIKQELLQCDISRKNGHSTVADLKELLCCLYESQEDELVKEVMAQFKEISLHLNAVDIAPSSFCFKHCPNLQKMSLQVIKKETLPENVAASESNTEAERSQDDQDMLPFWTDLCSIFGSNKDLMGLEINNSFLSASLVRILCEQIASDSCHLQRVVFKNISPADAPRNLCLALRGHKTVTHLTLQGTDQKDMLPALCEVLRHPECNLRYLGLVSCSATTQQWADLSLALEANRSLMCVNLSDNELLDEGAKLLYTTLRHPKCFLQRLSLENCHLTEANCKDLAAVLVVSRELTHLCLAKNSLKDTGVKFLCEGLSYPECKLQALVLWNCDITSDGCCSLAKLLQEKSSLSCLDLGLNHIGVTGVKVLCEALSKPLCNLRCLWLWGCSIPPFSCEDLCSALSCNQSLITLDLGQNPLGSSGVKMLFKTLTRPGTLQTLRLKIDDFNDELHKLLEEIEENNPQLIIDTEKHDPWKKRPSSHDFMI</sequence>
<keyword evidence="3" id="KW-0963">Cytoplasm</keyword>
<dbReference type="GO" id="GO:0000781">
    <property type="term" value="C:chromosome, telomeric region"/>
    <property type="evidence" value="ECO:0007669"/>
    <property type="project" value="Ensembl"/>
</dbReference>
<comment type="subcellular location">
    <subcellularLocation>
        <location evidence="1">Cytoplasm</location>
    </subcellularLocation>
</comment>
<dbReference type="Pfam" id="PF05729">
    <property type="entry name" value="NACHT"/>
    <property type="match status" value="1"/>
</dbReference>
<evidence type="ECO:0000256" key="6">
    <source>
        <dbReference type="ARBA" id="ARBA00022741"/>
    </source>
</evidence>
<dbReference type="GO" id="GO:0005829">
    <property type="term" value="C:cytosol"/>
    <property type="evidence" value="ECO:0007669"/>
    <property type="project" value="Ensembl"/>
</dbReference>
<accession>A0A0D9S5W9</accession>
<dbReference type="eggNOG" id="ENOG502S92U">
    <property type="taxonomic scope" value="Eukaryota"/>
</dbReference>
<evidence type="ECO:0000259" key="9">
    <source>
        <dbReference type="PROSITE" id="PS50824"/>
    </source>
</evidence>
<dbReference type="GO" id="GO:0002376">
    <property type="term" value="P:immune system process"/>
    <property type="evidence" value="ECO:0007669"/>
    <property type="project" value="UniProtKB-KW"/>
</dbReference>
<dbReference type="FunFam" id="3.40.50.300:FF:001435">
    <property type="entry name" value="NACHT, LRR and PYD domains-containing protein 2"/>
    <property type="match status" value="1"/>
</dbReference>
<evidence type="ECO:0000256" key="3">
    <source>
        <dbReference type="ARBA" id="ARBA00022490"/>
    </source>
</evidence>
<keyword evidence="6" id="KW-0547">Nucleotide-binding</keyword>
<dbReference type="InterPro" id="IPR027417">
    <property type="entry name" value="P-loop_NTPase"/>
</dbReference>
<dbReference type="Pfam" id="PF02758">
    <property type="entry name" value="PYRIN"/>
    <property type="match status" value="1"/>
</dbReference>
<organism evidence="11 12">
    <name type="scientific">Chlorocebus sabaeus</name>
    <name type="common">Green monkey</name>
    <name type="synonym">Simia sabaea</name>
    <dbReference type="NCBI Taxonomy" id="60711"/>
    <lineage>
        <taxon>Eukaryota</taxon>
        <taxon>Metazoa</taxon>
        <taxon>Chordata</taxon>
        <taxon>Craniata</taxon>
        <taxon>Vertebrata</taxon>
        <taxon>Euteleostomi</taxon>
        <taxon>Mammalia</taxon>
        <taxon>Eutheria</taxon>
        <taxon>Euarchontoglires</taxon>
        <taxon>Primates</taxon>
        <taxon>Haplorrhini</taxon>
        <taxon>Catarrhini</taxon>
        <taxon>Cercopithecidae</taxon>
        <taxon>Cercopithecinae</taxon>
        <taxon>Chlorocebus</taxon>
    </lineage>
</organism>
<dbReference type="PANTHER" id="PTHR45690:SF14">
    <property type="entry name" value="NACHT, LRR AND PYD DOMAINS-CONTAINING PROTEIN 2"/>
    <property type="match status" value="1"/>
</dbReference>
<dbReference type="SUPFAM" id="SSF47986">
    <property type="entry name" value="DEATH domain"/>
    <property type="match status" value="1"/>
</dbReference>
<evidence type="ECO:0000256" key="4">
    <source>
        <dbReference type="ARBA" id="ARBA00022614"/>
    </source>
</evidence>
<keyword evidence="7" id="KW-0067">ATP-binding</keyword>
<evidence type="ECO:0000256" key="5">
    <source>
        <dbReference type="ARBA" id="ARBA00022737"/>
    </source>
</evidence>
<dbReference type="GeneTree" id="ENSGT00940000161714"/>
<dbReference type="Ensembl" id="ENSCSAT00000016758.1">
    <property type="protein sequence ID" value="ENSCSAP00000016258.1"/>
    <property type="gene ID" value="ENSCSAG00000001770.1"/>
</dbReference>
<dbReference type="GO" id="GO:0005524">
    <property type="term" value="F:ATP binding"/>
    <property type="evidence" value="ECO:0007669"/>
    <property type="project" value="UniProtKB-KW"/>
</dbReference>
<evidence type="ECO:0000256" key="7">
    <source>
        <dbReference type="ARBA" id="ARBA00022840"/>
    </source>
</evidence>
<name>A0A0D9S5W9_CHLSB</name>
<dbReference type="Gene3D" id="1.10.533.10">
    <property type="entry name" value="Death Domain, Fas"/>
    <property type="match status" value="1"/>
</dbReference>
<evidence type="ECO:0000313" key="11">
    <source>
        <dbReference type="Ensembl" id="ENSCSAP00000016258.1"/>
    </source>
</evidence>
<dbReference type="OMA" id="GNDQNNM"/>
<keyword evidence="8" id="KW-0391">Immunity</keyword>